<keyword evidence="2" id="KW-0813">Transport</keyword>
<dbReference type="Gene3D" id="1.20.1250.20">
    <property type="entry name" value="MFS general substrate transporter like domains"/>
    <property type="match status" value="2"/>
</dbReference>
<dbReference type="PANTHER" id="PTHR43791">
    <property type="entry name" value="PERMEASE-RELATED"/>
    <property type="match status" value="1"/>
</dbReference>
<dbReference type="RefSeq" id="WP_007586680.1">
    <property type="nucleotide sequence ID" value="NZ_AKAU01000139.1"/>
</dbReference>
<dbReference type="Proteomes" id="UP000004980">
    <property type="component" value="Unassembled WGS sequence"/>
</dbReference>
<accession>A0AAJ4VW94</accession>
<reference evidence="11 12" key="1">
    <citation type="journal article" date="2012" name="J. Bacteriol.">
        <title>Draft Genome Sequence of the Soil Bacterium Burkholderia terrae Strain BS001, Which Interacts with Fungal Surface Structures.</title>
        <authorList>
            <person name="Nazir R."/>
            <person name="Hansen M.A."/>
            <person name="Sorensen S."/>
            <person name="van Elsas J.D."/>
        </authorList>
    </citation>
    <scope>NUCLEOTIDE SEQUENCE [LARGE SCALE GENOMIC DNA]</scope>
    <source>
        <strain evidence="11 12">BS001</strain>
    </source>
</reference>
<feature type="domain" description="Major facilitator superfamily (MFS) profile" evidence="9">
    <location>
        <begin position="38"/>
        <end position="444"/>
    </location>
</feature>
<protein>
    <recommendedName>
        <fullName evidence="7">Putative tartrate transporter</fullName>
    </recommendedName>
</protein>
<feature type="transmembrane region" description="Helical" evidence="8">
    <location>
        <begin position="296"/>
        <end position="317"/>
    </location>
</feature>
<comment type="function">
    <text evidence="6">Component of the tartrate utilization system and may allow entry of tartrate and tartrate dehydrogenase.</text>
</comment>
<evidence type="ECO:0000313" key="11">
    <source>
        <dbReference type="EMBL" id="EIM97819.1"/>
    </source>
</evidence>
<gene>
    <name evidence="10" type="ORF">C2L64_19530</name>
    <name evidence="11" type="ORF">WQE_27225</name>
</gene>
<evidence type="ECO:0000313" key="12">
    <source>
        <dbReference type="Proteomes" id="UP000004980"/>
    </source>
</evidence>
<feature type="transmembrane region" description="Helical" evidence="8">
    <location>
        <begin position="329"/>
        <end position="349"/>
    </location>
</feature>
<dbReference type="Pfam" id="PF07690">
    <property type="entry name" value="MFS_1"/>
    <property type="match status" value="1"/>
</dbReference>
<evidence type="ECO:0000256" key="7">
    <source>
        <dbReference type="ARBA" id="ARBA00074139"/>
    </source>
</evidence>
<feature type="transmembrane region" description="Helical" evidence="8">
    <location>
        <begin position="100"/>
        <end position="122"/>
    </location>
</feature>
<evidence type="ECO:0000256" key="4">
    <source>
        <dbReference type="ARBA" id="ARBA00022989"/>
    </source>
</evidence>
<dbReference type="KEGG" id="phs:C2L64_19530"/>
<evidence type="ECO:0000256" key="8">
    <source>
        <dbReference type="SAM" id="Phobius"/>
    </source>
</evidence>
<dbReference type="EMBL" id="CP026106">
    <property type="protein sequence ID" value="AUT70584.1"/>
    <property type="molecule type" value="Genomic_DNA"/>
</dbReference>
<proteinExistence type="predicted"/>
<name>A0AAJ4VW94_9BURK</name>
<dbReference type="EMBL" id="AKAU01000139">
    <property type="protein sequence ID" value="EIM97819.1"/>
    <property type="molecule type" value="Genomic_DNA"/>
</dbReference>
<feature type="transmembrane region" description="Helical" evidence="8">
    <location>
        <begin position="197"/>
        <end position="219"/>
    </location>
</feature>
<feature type="transmembrane region" description="Helical" evidence="8">
    <location>
        <begin position="264"/>
        <end position="284"/>
    </location>
</feature>
<dbReference type="InterPro" id="IPR036259">
    <property type="entry name" value="MFS_trans_sf"/>
</dbReference>
<reference evidence="10 13" key="2">
    <citation type="submission" date="2018-01" db="EMBL/GenBank/DDBJ databases">
        <title>Species boundaries and ecological features among Paraburkholderia terrae DSMZ17804T, P. hospita DSMZ17164T and P. caribensis DSMZ13236T.</title>
        <authorList>
            <person name="Pratama A.A."/>
        </authorList>
    </citation>
    <scope>NUCLEOTIDE SEQUENCE [LARGE SCALE GENOMIC DNA]</scope>
    <source>
        <strain evidence="10 13">DSM 17164</strain>
    </source>
</reference>
<keyword evidence="4 8" id="KW-1133">Transmembrane helix</keyword>
<sequence length="446" mass="48508">MTSYQAASARPASTADAAGQQPGAAEIERTYGKVFWRIVPFLMLCYVVAYLDRVNVGFAKLQMSQDLAFSETVFGLGAGVFFVGYFLFELPSNILMHKLGARIWIARIMITWGLMSALFVFVKTPAQFYALRFLLGLAEAGFYPGVILYLTYWFPSHRRAKIIAVFMSAIPVSGIFGNPLSGWIMQSFDSHHGFAGWQWMFVIEAVPAIAIGIATILYLDNGIASAKWLTPREKKLLADEIAAQPQEKTKSHSVGAVFRDPRTWWMSLIYFAFVTGQYGLTFWMPTLVKSTGVTGAFQIGLLSAIPFLVAIVVMNVMGHSADKRRERRWHLIGPALAGAVGFTIAASFADNTVVSIASLSIAAAGVLTCAPLFWSLPTAFMSGATAAAGIAIINSIGNLAGFASPYMIGYLKDLTHSTQSGMYVLAAMLVIGALATWLTPARLVNR</sequence>
<dbReference type="FunFam" id="1.20.1250.20:FF:000018">
    <property type="entry name" value="MFS transporter permease"/>
    <property type="match status" value="1"/>
</dbReference>
<feature type="transmembrane region" description="Helical" evidence="8">
    <location>
        <begin position="355"/>
        <end position="374"/>
    </location>
</feature>
<dbReference type="Proteomes" id="UP000236649">
    <property type="component" value="Chromosome 2"/>
</dbReference>
<dbReference type="FunFam" id="1.20.1250.20:FF:000126">
    <property type="entry name" value="MFS transporter permease"/>
    <property type="match status" value="1"/>
</dbReference>
<dbReference type="GO" id="GO:0022857">
    <property type="term" value="F:transmembrane transporter activity"/>
    <property type="evidence" value="ECO:0007669"/>
    <property type="project" value="InterPro"/>
</dbReference>
<evidence type="ECO:0000256" key="1">
    <source>
        <dbReference type="ARBA" id="ARBA00004141"/>
    </source>
</evidence>
<dbReference type="SUPFAM" id="SSF103473">
    <property type="entry name" value="MFS general substrate transporter"/>
    <property type="match status" value="1"/>
</dbReference>
<dbReference type="InterPro" id="IPR011701">
    <property type="entry name" value="MFS"/>
</dbReference>
<keyword evidence="5 8" id="KW-0472">Membrane</keyword>
<feature type="transmembrane region" description="Helical" evidence="8">
    <location>
        <begin position="162"/>
        <end position="185"/>
    </location>
</feature>
<feature type="transmembrane region" description="Helical" evidence="8">
    <location>
        <begin position="34"/>
        <end position="51"/>
    </location>
</feature>
<comment type="subcellular location">
    <subcellularLocation>
        <location evidence="1">Membrane</location>
        <topology evidence="1">Multi-pass membrane protein</topology>
    </subcellularLocation>
</comment>
<evidence type="ECO:0000256" key="3">
    <source>
        <dbReference type="ARBA" id="ARBA00022692"/>
    </source>
</evidence>
<evidence type="ECO:0000256" key="5">
    <source>
        <dbReference type="ARBA" id="ARBA00023136"/>
    </source>
</evidence>
<dbReference type="GO" id="GO:0005886">
    <property type="term" value="C:plasma membrane"/>
    <property type="evidence" value="ECO:0007669"/>
    <property type="project" value="TreeGrafter"/>
</dbReference>
<evidence type="ECO:0000313" key="10">
    <source>
        <dbReference type="EMBL" id="AUT70584.1"/>
    </source>
</evidence>
<dbReference type="GeneID" id="55530523"/>
<dbReference type="PANTHER" id="PTHR43791:SF36">
    <property type="entry name" value="TRANSPORTER, PUTATIVE (AFU_ORTHOLOGUE AFUA_6G08340)-RELATED"/>
    <property type="match status" value="1"/>
</dbReference>
<keyword evidence="12" id="KW-1185">Reference proteome</keyword>
<feature type="transmembrane region" description="Helical" evidence="8">
    <location>
        <begin position="386"/>
        <end position="408"/>
    </location>
</feature>
<evidence type="ECO:0000256" key="2">
    <source>
        <dbReference type="ARBA" id="ARBA00022448"/>
    </source>
</evidence>
<dbReference type="InterPro" id="IPR020846">
    <property type="entry name" value="MFS_dom"/>
</dbReference>
<evidence type="ECO:0000259" key="9">
    <source>
        <dbReference type="PROSITE" id="PS50850"/>
    </source>
</evidence>
<keyword evidence="3 8" id="KW-0812">Transmembrane</keyword>
<dbReference type="CDD" id="cd17319">
    <property type="entry name" value="MFS_ExuT_GudP_like"/>
    <property type="match status" value="1"/>
</dbReference>
<feature type="transmembrane region" description="Helical" evidence="8">
    <location>
        <begin position="67"/>
        <end position="88"/>
    </location>
</feature>
<evidence type="ECO:0000313" key="13">
    <source>
        <dbReference type="Proteomes" id="UP000236649"/>
    </source>
</evidence>
<dbReference type="AlphaFoldDB" id="A0AAJ4VW94"/>
<feature type="transmembrane region" description="Helical" evidence="8">
    <location>
        <begin position="420"/>
        <end position="439"/>
    </location>
</feature>
<dbReference type="PROSITE" id="PS50850">
    <property type="entry name" value="MFS"/>
    <property type="match status" value="1"/>
</dbReference>
<evidence type="ECO:0000256" key="6">
    <source>
        <dbReference type="ARBA" id="ARBA00058119"/>
    </source>
</evidence>
<organism evidence="10 13">
    <name type="scientific">Paraburkholderia hospita</name>
    <dbReference type="NCBI Taxonomy" id="169430"/>
    <lineage>
        <taxon>Bacteria</taxon>
        <taxon>Pseudomonadati</taxon>
        <taxon>Pseudomonadota</taxon>
        <taxon>Betaproteobacteria</taxon>
        <taxon>Burkholderiales</taxon>
        <taxon>Burkholderiaceae</taxon>
        <taxon>Paraburkholderia</taxon>
    </lineage>
</organism>
<feature type="transmembrane region" description="Helical" evidence="8">
    <location>
        <begin position="128"/>
        <end position="150"/>
    </location>
</feature>